<proteinExistence type="predicted"/>
<name>A0A413XCE7_BACUN</name>
<organism evidence="1 2">
    <name type="scientific">Bacteroides uniformis</name>
    <dbReference type="NCBI Taxonomy" id="820"/>
    <lineage>
        <taxon>Bacteria</taxon>
        <taxon>Pseudomonadati</taxon>
        <taxon>Bacteroidota</taxon>
        <taxon>Bacteroidia</taxon>
        <taxon>Bacteroidales</taxon>
        <taxon>Bacteroidaceae</taxon>
        <taxon>Bacteroides</taxon>
    </lineage>
</organism>
<dbReference type="InterPro" id="IPR036291">
    <property type="entry name" value="NAD(P)-bd_dom_sf"/>
</dbReference>
<dbReference type="SUPFAM" id="SSF51735">
    <property type="entry name" value="NAD(P)-binding Rossmann-fold domains"/>
    <property type="match status" value="1"/>
</dbReference>
<dbReference type="PROSITE" id="PS51257">
    <property type="entry name" value="PROKAR_LIPOPROTEIN"/>
    <property type="match status" value="1"/>
</dbReference>
<reference evidence="1 2" key="1">
    <citation type="submission" date="2018-08" db="EMBL/GenBank/DDBJ databases">
        <title>A genome reference for cultivated species of the human gut microbiota.</title>
        <authorList>
            <person name="Zou Y."/>
            <person name="Xue W."/>
            <person name="Luo G."/>
        </authorList>
    </citation>
    <scope>NUCLEOTIDE SEQUENCE [LARGE SCALE GENOMIC DNA]</scope>
    <source>
        <strain evidence="1 2">AM39-1</strain>
    </source>
</reference>
<comment type="caution">
    <text evidence="1">The sequence shown here is derived from an EMBL/GenBank/DDBJ whole genome shotgun (WGS) entry which is preliminary data.</text>
</comment>
<evidence type="ECO:0000313" key="2">
    <source>
        <dbReference type="Proteomes" id="UP000286114"/>
    </source>
</evidence>
<evidence type="ECO:0008006" key="3">
    <source>
        <dbReference type="Google" id="ProtNLM"/>
    </source>
</evidence>
<evidence type="ECO:0000313" key="1">
    <source>
        <dbReference type="EMBL" id="RHB74801.1"/>
    </source>
</evidence>
<gene>
    <name evidence="1" type="ORF">DW873_07415</name>
</gene>
<sequence length="395" mass="44214">MEILNRKLSLLKGKVENSQPITIMIIGLGSVGCYLLDYLVSLGDSQLRLVVVGRNAEKMQMDINIIRTASTIRHQCRSEIKVVDNCDLNDVNSIAAVLEAEKPDFIVNSSRVYSGLKYGSISWSNLRAYGIWTPLSIRYAKNIMEAYDKANCEAISINTSYSDAVIPWLKSAGKAYFDFGSGNLNHLVPRIKFYIAEKYGIKNFNDIDVTIAVSHFHDVVISKEGHAEGQDILLDIKFQGKDMDFNKEELLKSCSIAMPVDQKRNMMNASSNFDIIFSVLTALREEKQVKIHTPGVNGEIGGYPIIIDGVTATAKFDESVWTIDQMRKANRESIYCDGVENITDATLVYTDELVAKVKKSFNVDLPKSVKFVDIENVADLIINQIIKPQVFVFVQ</sequence>
<dbReference type="Gene3D" id="3.40.50.720">
    <property type="entry name" value="NAD(P)-binding Rossmann-like Domain"/>
    <property type="match status" value="1"/>
</dbReference>
<protein>
    <recommendedName>
        <fullName evidence="3">Saccharopine dehydrogenase NADP binding domain-containing protein</fullName>
    </recommendedName>
</protein>
<dbReference type="AlphaFoldDB" id="A0A413XCE7"/>
<accession>A0A413XCE7</accession>
<dbReference type="RefSeq" id="WP_117881019.1">
    <property type="nucleotide sequence ID" value="NZ_BQNO01000001.1"/>
</dbReference>
<dbReference type="EMBL" id="QSHA01000004">
    <property type="protein sequence ID" value="RHB74801.1"/>
    <property type="molecule type" value="Genomic_DNA"/>
</dbReference>
<dbReference type="Proteomes" id="UP000286114">
    <property type="component" value="Unassembled WGS sequence"/>
</dbReference>